<dbReference type="Proteomes" id="UP001154078">
    <property type="component" value="Chromosome 8"/>
</dbReference>
<protein>
    <submittedName>
        <fullName evidence="2">Uncharacterized protein</fullName>
    </submittedName>
</protein>
<dbReference type="AlphaFoldDB" id="A0A9P0BGZ1"/>
<keyword evidence="3" id="KW-1185">Reference proteome</keyword>
<dbReference type="EMBL" id="OV121139">
    <property type="protein sequence ID" value="CAH0562918.1"/>
    <property type="molecule type" value="Genomic_DNA"/>
</dbReference>
<dbReference type="OrthoDB" id="6767476at2759"/>
<gene>
    <name evidence="2" type="ORF">MELIAE_LOCUS11931</name>
</gene>
<sequence length="378" mass="43102">MDHKFSKDKYQNAIKRDLISSFEATGIVPVNANRVLEKLPREDLEEGQIQNIVVEYLKQQRFSNTPSRRNRKRTKLVVEPGKSVTAQTTESSSSESDIEDPITNDDSDDDIDAENAIMSLQEIEETEYMEVDIDDIKKRTFLLVRVLGGMRKSVTYRYVVIVQNVTNDEEIEVLGMKSLDKTKKTFKVEENDEFSVDFIDVIAILPQPTLDGATEFYIFKKIIDVKEMKTSQTKRVLIEQSLHASTEPVENPVKDQHCELFRWAILITVSSHPLHPEGRNTNVAATPSGKFKDEDISANLAPQSLINWCSRPHSQLRGLFKATASSSSNVGKNAQFAAYVWEVLESLKPRRALRLRRDLAPLLEKAEEEEEKEQETKN</sequence>
<accession>A0A9P0BGZ1</accession>
<feature type="region of interest" description="Disordered" evidence="1">
    <location>
        <begin position="63"/>
        <end position="110"/>
    </location>
</feature>
<organism evidence="2 3">
    <name type="scientific">Brassicogethes aeneus</name>
    <name type="common">Rape pollen beetle</name>
    <name type="synonym">Meligethes aeneus</name>
    <dbReference type="NCBI Taxonomy" id="1431903"/>
    <lineage>
        <taxon>Eukaryota</taxon>
        <taxon>Metazoa</taxon>
        <taxon>Ecdysozoa</taxon>
        <taxon>Arthropoda</taxon>
        <taxon>Hexapoda</taxon>
        <taxon>Insecta</taxon>
        <taxon>Pterygota</taxon>
        <taxon>Neoptera</taxon>
        <taxon>Endopterygota</taxon>
        <taxon>Coleoptera</taxon>
        <taxon>Polyphaga</taxon>
        <taxon>Cucujiformia</taxon>
        <taxon>Nitidulidae</taxon>
        <taxon>Meligethinae</taxon>
        <taxon>Brassicogethes</taxon>
    </lineage>
</organism>
<evidence type="ECO:0000256" key="1">
    <source>
        <dbReference type="SAM" id="MobiDB-lite"/>
    </source>
</evidence>
<name>A0A9P0BGZ1_BRAAE</name>
<reference evidence="2" key="1">
    <citation type="submission" date="2021-12" db="EMBL/GenBank/DDBJ databases">
        <authorList>
            <person name="King R."/>
        </authorList>
    </citation>
    <scope>NUCLEOTIDE SEQUENCE</scope>
</reference>
<evidence type="ECO:0000313" key="3">
    <source>
        <dbReference type="Proteomes" id="UP001154078"/>
    </source>
</evidence>
<feature type="compositionally biased region" description="Acidic residues" evidence="1">
    <location>
        <begin position="96"/>
        <end position="110"/>
    </location>
</feature>
<evidence type="ECO:0000313" key="2">
    <source>
        <dbReference type="EMBL" id="CAH0562918.1"/>
    </source>
</evidence>
<proteinExistence type="predicted"/>